<keyword evidence="1" id="KW-1133">Transmembrane helix</keyword>
<evidence type="ECO:0000256" key="1">
    <source>
        <dbReference type="SAM" id="Phobius"/>
    </source>
</evidence>
<dbReference type="EMBL" id="MVDE01000007">
    <property type="protein sequence ID" value="PKQ67705.1"/>
    <property type="molecule type" value="Genomic_DNA"/>
</dbReference>
<gene>
    <name evidence="2" type="ORF">BZG01_06455</name>
</gene>
<reference evidence="2 3" key="1">
    <citation type="journal article" date="2017" name="Front. Microbiol.">
        <title>Labilibaculum manganireducens gen. nov., sp. nov. and Labilibaculum filiforme sp. nov., Novel Bacteroidetes Isolated from Subsurface Sediments of the Baltic Sea.</title>
        <authorList>
            <person name="Vandieken V."/>
            <person name="Marshall I.P."/>
            <person name="Niemann H."/>
            <person name="Engelen B."/>
            <person name="Cypionka H."/>
        </authorList>
    </citation>
    <scope>NUCLEOTIDE SEQUENCE [LARGE SCALE GENOMIC DNA]</scope>
    <source>
        <strain evidence="2 3">59.10-2M</strain>
    </source>
</reference>
<sequence>MKQSVEKKIKNAFESWDNKNNFVGFDKTALWSSIQMPHKNKTFAWFRVASIAIILILMGGLSYSYRVNQCLQISQDQLRIELNQAKARIPQVAQKEVETKIIYKTQIKTVESEQAKTALTNLSEKLESITSNNTVLIKQLNEQQLVNNSLNDSIISLKNYLDETNKWYAQQLKNSENKNQVKGLSIDINEEALMALSKNNSKLKTTTKNPNRKFKITFKNNSRESETSAPLFKDLTMK</sequence>
<evidence type="ECO:0000313" key="2">
    <source>
        <dbReference type="EMBL" id="PKQ67705.1"/>
    </source>
</evidence>
<feature type="transmembrane region" description="Helical" evidence="1">
    <location>
        <begin position="44"/>
        <end position="65"/>
    </location>
</feature>
<dbReference type="AlphaFoldDB" id="A0A2N3IBQ2"/>
<dbReference type="Proteomes" id="UP000233618">
    <property type="component" value="Unassembled WGS sequence"/>
</dbReference>
<protein>
    <submittedName>
        <fullName evidence="2">Uncharacterized protein</fullName>
    </submittedName>
</protein>
<name>A0A2N3IBQ2_9BACT</name>
<keyword evidence="1" id="KW-0812">Transmembrane</keyword>
<comment type="caution">
    <text evidence="2">The sequence shown here is derived from an EMBL/GenBank/DDBJ whole genome shotgun (WGS) entry which is preliminary data.</text>
</comment>
<organism evidence="2 3">
    <name type="scientific">Labilibaculum manganireducens</name>
    <dbReference type="NCBI Taxonomy" id="1940525"/>
    <lineage>
        <taxon>Bacteria</taxon>
        <taxon>Pseudomonadati</taxon>
        <taxon>Bacteroidota</taxon>
        <taxon>Bacteroidia</taxon>
        <taxon>Marinilabiliales</taxon>
        <taxon>Marinifilaceae</taxon>
        <taxon>Labilibaculum</taxon>
    </lineage>
</organism>
<dbReference type="RefSeq" id="WP_101309020.1">
    <property type="nucleotide sequence ID" value="NZ_MVDE01000007.1"/>
</dbReference>
<accession>A0A2N3IBQ2</accession>
<dbReference type="Gene3D" id="3.20.20.80">
    <property type="entry name" value="Glycosidases"/>
    <property type="match status" value="1"/>
</dbReference>
<proteinExistence type="predicted"/>
<keyword evidence="3" id="KW-1185">Reference proteome</keyword>
<evidence type="ECO:0000313" key="3">
    <source>
        <dbReference type="Proteomes" id="UP000233618"/>
    </source>
</evidence>
<keyword evidence="1" id="KW-0472">Membrane</keyword>